<gene>
    <name evidence="1" type="ORF">FRUB_09147</name>
</gene>
<name>A0A225DA94_9BACT</name>
<dbReference type="AlphaFoldDB" id="A0A225DA94"/>
<evidence type="ECO:0000313" key="1">
    <source>
        <dbReference type="EMBL" id="OWK36584.1"/>
    </source>
</evidence>
<keyword evidence="2" id="KW-1185">Reference proteome</keyword>
<comment type="caution">
    <text evidence="1">The sequence shown here is derived from an EMBL/GenBank/DDBJ whole genome shotgun (WGS) entry which is preliminary data.</text>
</comment>
<dbReference type="Proteomes" id="UP000214646">
    <property type="component" value="Unassembled WGS sequence"/>
</dbReference>
<proteinExistence type="predicted"/>
<evidence type="ECO:0000313" key="2">
    <source>
        <dbReference type="Proteomes" id="UP000214646"/>
    </source>
</evidence>
<accession>A0A225DA94</accession>
<reference evidence="2" key="1">
    <citation type="submission" date="2017-06" db="EMBL/GenBank/DDBJ databases">
        <title>Genome analysis of Fimbriiglobus ruber SP5, the first member of the order Planctomycetales with confirmed chitinolytic capability.</title>
        <authorList>
            <person name="Ravin N.V."/>
            <person name="Rakitin A.L."/>
            <person name="Ivanova A.A."/>
            <person name="Beletsky A.V."/>
            <person name="Kulichevskaya I.S."/>
            <person name="Mardanov A.V."/>
            <person name="Dedysh S.N."/>
        </authorList>
    </citation>
    <scope>NUCLEOTIDE SEQUENCE [LARGE SCALE GENOMIC DNA]</scope>
    <source>
        <strain evidence="2">SP5</strain>
    </source>
</reference>
<protein>
    <submittedName>
        <fullName evidence="1">Uncharacterized protein</fullName>
    </submittedName>
</protein>
<dbReference type="EMBL" id="NIDE01000017">
    <property type="protein sequence ID" value="OWK36584.1"/>
    <property type="molecule type" value="Genomic_DNA"/>
</dbReference>
<sequence length="39" mass="4493">MPEMIFGIIFKALRIRDLRHANMAGLKHELGIRVATNRC</sequence>
<organism evidence="1 2">
    <name type="scientific">Fimbriiglobus ruber</name>
    <dbReference type="NCBI Taxonomy" id="1908690"/>
    <lineage>
        <taxon>Bacteria</taxon>
        <taxon>Pseudomonadati</taxon>
        <taxon>Planctomycetota</taxon>
        <taxon>Planctomycetia</taxon>
        <taxon>Gemmatales</taxon>
        <taxon>Gemmataceae</taxon>
        <taxon>Fimbriiglobus</taxon>
    </lineage>
</organism>